<comment type="subunit">
    <text evidence="10">Acetyl-CoA carboxylase is a heterohexamer composed of biotin carboxyl carrier protein (AccB), biotin carboxylase (AccC) and two subunits each of ACCase subunit alpha (AccA) and ACCase subunit beta (AccD).</text>
</comment>
<dbReference type="InterPro" id="IPR001095">
    <property type="entry name" value="Acetyl_CoA_COase_a_su"/>
</dbReference>
<sequence length="328" mass="36987">MTYYLDFEKPIQELEIKIEELKKLSDGSEIDLSQEIKRLNKKLKELKTEVYSNLTPWQKTQIARHPERPYTLDYISMIFEDFIELHGDRRFGDDPAVVAGVGKIDGKSYAVVGHQKGRTIKERIYRNFGQAHPEGYRKALRVMKLAERFSIPVITMIDTPGAFPGIGAEERGQAEAIATNLMEMSLLKTPLIGFVIGEGGSGGALALSVCDRIFMLEHSIYSVISPEGCAAILWKKNSDVGVEDYMRAAEALKLTAQDLKKFGIIDDIISEPLGGAHRDPQEVGKKIKAKILSTIAELAKIPTEELIKRRYEKFRKIGNFWSSINRRK</sequence>
<dbReference type="NCBIfam" id="NF004344">
    <property type="entry name" value="PRK05724.1"/>
    <property type="match status" value="1"/>
</dbReference>
<dbReference type="PROSITE" id="PS50989">
    <property type="entry name" value="COA_CT_CTER"/>
    <property type="match status" value="1"/>
</dbReference>
<evidence type="ECO:0000256" key="9">
    <source>
        <dbReference type="ARBA" id="ARBA00049152"/>
    </source>
</evidence>
<organism evidence="13 14">
    <name type="scientific">Thermodesulfovibrio aggregans</name>
    <dbReference type="NCBI Taxonomy" id="86166"/>
    <lineage>
        <taxon>Bacteria</taxon>
        <taxon>Pseudomonadati</taxon>
        <taxon>Nitrospirota</taxon>
        <taxon>Thermodesulfovibrionia</taxon>
        <taxon>Thermodesulfovibrionales</taxon>
        <taxon>Thermodesulfovibrionaceae</taxon>
        <taxon>Thermodesulfovibrio</taxon>
    </lineage>
</organism>
<keyword evidence="5 10" id="KW-0276">Fatty acid metabolism</keyword>
<dbReference type="GO" id="GO:0006633">
    <property type="term" value="P:fatty acid biosynthetic process"/>
    <property type="evidence" value="ECO:0007669"/>
    <property type="project" value="UniProtKB-KW"/>
</dbReference>
<keyword evidence="3 10" id="KW-0808">Transferase</keyword>
<evidence type="ECO:0000259" key="12">
    <source>
        <dbReference type="PROSITE" id="PS50989"/>
    </source>
</evidence>
<dbReference type="GO" id="GO:0016743">
    <property type="term" value="F:carboxyl- or carbamoyltransferase activity"/>
    <property type="evidence" value="ECO:0007669"/>
    <property type="project" value="UniProtKB-UniRule"/>
</dbReference>
<evidence type="ECO:0000256" key="11">
    <source>
        <dbReference type="SAM" id="Coils"/>
    </source>
</evidence>
<feature type="domain" description="CoA carboxyltransferase C-terminal" evidence="12">
    <location>
        <begin position="38"/>
        <end position="297"/>
    </location>
</feature>
<keyword evidence="14" id="KW-1185">Reference proteome</keyword>
<dbReference type="NCBIfam" id="TIGR00513">
    <property type="entry name" value="accA"/>
    <property type="match status" value="1"/>
</dbReference>
<dbReference type="Proteomes" id="UP000054976">
    <property type="component" value="Unassembled WGS sequence"/>
</dbReference>
<evidence type="ECO:0000256" key="1">
    <source>
        <dbReference type="ARBA" id="ARBA00004956"/>
    </source>
</evidence>
<dbReference type="RefSeq" id="WP_059175885.1">
    <property type="nucleotide sequence ID" value="NZ_BCNO01000001.1"/>
</dbReference>
<keyword evidence="4 10" id="KW-0547">Nucleotide-binding</keyword>
<evidence type="ECO:0000256" key="2">
    <source>
        <dbReference type="ARBA" id="ARBA00022516"/>
    </source>
</evidence>
<dbReference type="AlphaFoldDB" id="A0A0U9HMW7"/>
<keyword evidence="2 10" id="KW-0444">Lipid biosynthesis</keyword>
<dbReference type="InterPro" id="IPR011763">
    <property type="entry name" value="COA_CT_C"/>
</dbReference>
<evidence type="ECO:0000313" key="14">
    <source>
        <dbReference type="Proteomes" id="UP000054976"/>
    </source>
</evidence>
<evidence type="ECO:0000256" key="4">
    <source>
        <dbReference type="ARBA" id="ARBA00022741"/>
    </source>
</evidence>
<dbReference type="GO" id="GO:0003989">
    <property type="term" value="F:acetyl-CoA carboxylase activity"/>
    <property type="evidence" value="ECO:0007669"/>
    <property type="project" value="InterPro"/>
</dbReference>
<dbReference type="NCBIfam" id="NF041504">
    <property type="entry name" value="AccA_sub"/>
    <property type="match status" value="1"/>
</dbReference>
<keyword evidence="11" id="KW-0175">Coiled coil</keyword>
<comment type="subcellular location">
    <subcellularLocation>
        <location evidence="10">Cytoplasm</location>
    </subcellularLocation>
</comment>
<comment type="function">
    <text evidence="10">Component of the acetyl coenzyme A carboxylase (ACC) complex. First, biotin carboxylase catalyzes the carboxylation of biotin on its carrier protein (BCCP) and then the CO(2) group is transferred by the carboxyltransferase to acetyl-CoA to form malonyl-CoA.</text>
</comment>
<evidence type="ECO:0000256" key="3">
    <source>
        <dbReference type="ARBA" id="ARBA00022679"/>
    </source>
</evidence>
<dbReference type="PANTHER" id="PTHR42853">
    <property type="entry name" value="ACETYL-COENZYME A CARBOXYLASE CARBOXYL TRANSFERASE SUBUNIT ALPHA"/>
    <property type="match status" value="1"/>
</dbReference>
<dbReference type="Pfam" id="PF03255">
    <property type="entry name" value="ACCA"/>
    <property type="match status" value="1"/>
</dbReference>
<feature type="coiled-coil region" evidence="11">
    <location>
        <begin position="11"/>
        <end position="49"/>
    </location>
</feature>
<keyword evidence="6 10" id="KW-0067">ATP-binding</keyword>
<comment type="caution">
    <text evidence="13">The sequence shown here is derived from an EMBL/GenBank/DDBJ whole genome shotgun (WGS) entry which is preliminary data.</text>
</comment>
<evidence type="ECO:0000256" key="5">
    <source>
        <dbReference type="ARBA" id="ARBA00022832"/>
    </source>
</evidence>
<dbReference type="EMBL" id="BCNO01000001">
    <property type="protein sequence ID" value="GAQ94430.1"/>
    <property type="molecule type" value="Genomic_DNA"/>
</dbReference>
<dbReference type="InterPro" id="IPR029045">
    <property type="entry name" value="ClpP/crotonase-like_dom_sf"/>
</dbReference>
<evidence type="ECO:0000256" key="6">
    <source>
        <dbReference type="ARBA" id="ARBA00022840"/>
    </source>
</evidence>
<dbReference type="SUPFAM" id="SSF52096">
    <property type="entry name" value="ClpP/crotonase"/>
    <property type="match status" value="1"/>
</dbReference>
<accession>A0A0U9HMW7</accession>
<protein>
    <recommendedName>
        <fullName evidence="10">Acetyl-coenzyme A carboxylase carboxyl transferase subunit alpha</fullName>
        <shortName evidence="10">ACCase subunit alpha</shortName>
        <shortName evidence="10">Acetyl-CoA carboxylase carboxyltransferase subunit alpha</shortName>
        <ecNumber evidence="10">2.1.3.15</ecNumber>
    </recommendedName>
</protein>
<dbReference type="PRINTS" id="PR01069">
    <property type="entry name" value="ACCCTRFRASEA"/>
</dbReference>
<evidence type="ECO:0000313" key="13">
    <source>
        <dbReference type="EMBL" id="GAQ94430.1"/>
    </source>
</evidence>
<reference evidence="14" key="1">
    <citation type="submission" date="2016-01" db="EMBL/GenBank/DDBJ databases">
        <title>Draft genome sequence of Thermodesulfovibrio aggregans strain TGE-P1.</title>
        <authorList>
            <person name="Sekiguchi Y."/>
            <person name="Ohashi A."/>
            <person name="Matsuura N."/>
            <person name="Tourlousse M.D."/>
        </authorList>
    </citation>
    <scope>NUCLEOTIDE SEQUENCE [LARGE SCALE GENOMIC DNA]</scope>
    <source>
        <strain evidence="14">TGE-P1</strain>
    </source>
</reference>
<dbReference type="GO" id="GO:2001295">
    <property type="term" value="P:malonyl-CoA biosynthetic process"/>
    <property type="evidence" value="ECO:0007669"/>
    <property type="project" value="UniProtKB-UniRule"/>
</dbReference>
<keyword evidence="10" id="KW-0963">Cytoplasm</keyword>
<dbReference type="STRING" id="86166.TAGGR_1611"/>
<dbReference type="GO" id="GO:0005524">
    <property type="term" value="F:ATP binding"/>
    <property type="evidence" value="ECO:0007669"/>
    <property type="project" value="UniProtKB-KW"/>
</dbReference>
<dbReference type="PANTHER" id="PTHR42853:SF3">
    <property type="entry name" value="ACETYL-COENZYME A CARBOXYLASE CARBOXYL TRANSFERASE SUBUNIT ALPHA, CHLOROPLASTIC"/>
    <property type="match status" value="1"/>
</dbReference>
<evidence type="ECO:0000256" key="7">
    <source>
        <dbReference type="ARBA" id="ARBA00023098"/>
    </source>
</evidence>
<keyword evidence="8 10" id="KW-0275">Fatty acid biosynthesis</keyword>
<comment type="pathway">
    <text evidence="1 10">Lipid metabolism; malonyl-CoA biosynthesis; malonyl-CoA from acetyl-CoA: step 1/1.</text>
</comment>
<comment type="catalytic activity">
    <reaction evidence="9 10">
        <text>N(6)-carboxybiotinyl-L-lysyl-[protein] + acetyl-CoA = N(6)-biotinyl-L-lysyl-[protein] + malonyl-CoA</text>
        <dbReference type="Rhea" id="RHEA:54728"/>
        <dbReference type="Rhea" id="RHEA-COMP:10505"/>
        <dbReference type="Rhea" id="RHEA-COMP:10506"/>
        <dbReference type="ChEBI" id="CHEBI:57288"/>
        <dbReference type="ChEBI" id="CHEBI:57384"/>
        <dbReference type="ChEBI" id="CHEBI:83144"/>
        <dbReference type="ChEBI" id="CHEBI:83145"/>
        <dbReference type="EC" id="2.1.3.15"/>
    </reaction>
</comment>
<evidence type="ECO:0000256" key="8">
    <source>
        <dbReference type="ARBA" id="ARBA00023160"/>
    </source>
</evidence>
<dbReference type="HAMAP" id="MF_00823">
    <property type="entry name" value="AcetylCoA_CT_alpha"/>
    <property type="match status" value="1"/>
</dbReference>
<dbReference type="UniPathway" id="UPA00655">
    <property type="reaction ID" value="UER00711"/>
</dbReference>
<dbReference type="Gene3D" id="3.90.226.10">
    <property type="entry name" value="2-enoyl-CoA Hydratase, Chain A, domain 1"/>
    <property type="match status" value="1"/>
</dbReference>
<dbReference type="GO" id="GO:0009317">
    <property type="term" value="C:acetyl-CoA carboxylase complex"/>
    <property type="evidence" value="ECO:0007669"/>
    <property type="project" value="InterPro"/>
</dbReference>
<comment type="similarity">
    <text evidence="10">Belongs to the AccA family.</text>
</comment>
<name>A0A0U9HMW7_9BACT</name>
<dbReference type="OrthoDB" id="9808023at2"/>
<evidence type="ECO:0000256" key="10">
    <source>
        <dbReference type="HAMAP-Rule" id="MF_00823"/>
    </source>
</evidence>
<gene>
    <name evidence="10" type="primary">accA</name>
    <name evidence="13" type="ORF">TAGGR_1611</name>
</gene>
<keyword evidence="7 10" id="KW-0443">Lipid metabolism</keyword>
<proteinExistence type="inferred from homology"/>
<dbReference type="EC" id="2.1.3.15" evidence="10"/>